<evidence type="ECO:0000256" key="7">
    <source>
        <dbReference type="ARBA" id="ARBA00031828"/>
    </source>
</evidence>
<dbReference type="InterPro" id="IPR036412">
    <property type="entry name" value="HAD-like_sf"/>
</dbReference>
<dbReference type="AlphaFoldDB" id="A0A6N3V1T1"/>
<dbReference type="CDD" id="cd04181">
    <property type="entry name" value="NTP_transferase"/>
    <property type="match status" value="1"/>
</dbReference>
<evidence type="ECO:0000256" key="4">
    <source>
        <dbReference type="ARBA" id="ARBA00022723"/>
    </source>
</evidence>
<gene>
    <name evidence="9" type="ORF">F3F51_24445</name>
</gene>
<dbReference type="PANTHER" id="PTHR42891">
    <property type="entry name" value="D-GLYCERO-BETA-D-MANNO-HEPTOSE-1,7-BISPHOSPHATE 7-PHOSPHATASE"/>
    <property type="match status" value="1"/>
</dbReference>
<evidence type="ECO:0000256" key="3">
    <source>
        <dbReference type="ARBA" id="ARBA00022490"/>
    </source>
</evidence>
<keyword evidence="6" id="KW-0119">Carbohydrate metabolism</keyword>
<keyword evidence="3" id="KW-0963">Cytoplasm</keyword>
<keyword evidence="5 9" id="KW-0378">Hydrolase</keyword>
<evidence type="ECO:0000313" key="10">
    <source>
        <dbReference type="Proteomes" id="UP000460135"/>
    </source>
</evidence>
<dbReference type="InterPro" id="IPR006543">
    <property type="entry name" value="Histidinol-phos"/>
</dbReference>
<comment type="subcellular location">
    <subcellularLocation>
        <location evidence="1">Cytoplasm</location>
    </subcellularLocation>
</comment>
<dbReference type="CDD" id="cd07503">
    <property type="entry name" value="HAD_HisB-N"/>
    <property type="match status" value="1"/>
</dbReference>
<dbReference type="SUPFAM" id="SSF56784">
    <property type="entry name" value="HAD-like"/>
    <property type="match status" value="2"/>
</dbReference>
<dbReference type="Gene3D" id="3.40.50.1000">
    <property type="entry name" value="HAD superfamily/HAD-like"/>
    <property type="match status" value="2"/>
</dbReference>
<evidence type="ECO:0000256" key="1">
    <source>
        <dbReference type="ARBA" id="ARBA00004496"/>
    </source>
</evidence>
<dbReference type="Gene3D" id="3.90.550.10">
    <property type="entry name" value="Spore Coat Polysaccharide Biosynthesis Protein SpsA, Chain A"/>
    <property type="match status" value="1"/>
</dbReference>
<dbReference type="Pfam" id="PF13242">
    <property type="entry name" value="Hydrolase_like"/>
    <property type="match status" value="1"/>
</dbReference>
<accession>A0A6N3V1T1</accession>
<dbReference type="SUPFAM" id="SSF53448">
    <property type="entry name" value="Nucleotide-diphospho-sugar transferases"/>
    <property type="match status" value="1"/>
</dbReference>
<dbReference type="GO" id="GO:0016791">
    <property type="term" value="F:phosphatase activity"/>
    <property type="evidence" value="ECO:0007669"/>
    <property type="project" value="InterPro"/>
</dbReference>
<dbReference type="InterPro" id="IPR029044">
    <property type="entry name" value="Nucleotide-diphossugar_trans"/>
</dbReference>
<dbReference type="GO" id="GO:0005737">
    <property type="term" value="C:cytoplasm"/>
    <property type="evidence" value="ECO:0007669"/>
    <property type="project" value="UniProtKB-SubCell"/>
</dbReference>
<comment type="similarity">
    <text evidence="2">Belongs to the GmhB family.</text>
</comment>
<dbReference type="InterPro" id="IPR023214">
    <property type="entry name" value="HAD_sf"/>
</dbReference>
<evidence type="ECO:0000256" key="6">
    <source>
        <dbReference type="ARBA" id="ARBA00023277"/>
    </source>
</evidence>
<dbReference type="GO" id="GO:0005975">
    <property type="term" value="P:carbohydrate metabolic process"/>
    <property type="evidence" value="ECO:0007669"/>
    <property type="project" value="InterPro"/>
</dbReference>
<organism evidence="9 10">
    <name type="scientific">Bacteroides ovatus</name>
    <dbReference type="NCBI Taxonomy" id="28116"/>
    <lineage>
        <taxon>Bacteria</taxon>
        <taxon>Pseudomonadati</taxon>
        <taxon>Bacteroidota</taxon>
        <taxon>Bacteroidia</taxon>
        <taxon>Bacteroidales</taxon>
        <taxon>Bacteroidaceae</taxon>
        <taxon>Bacteroides</taxon>
    </lineage>
</organism>
<dbReference type="Pfam" id="PF00483">
    <property type="entry name" value="NTP_transferase"/>
    <property type="match status" value="1"/>
</dbReference>
<feature type="domain" description="Nucleotidyl transferase" evidence="8">
    <location>
        <begin position="2"/>
        <end position="251"/>
    </location>
</feature>
<dbReference type="GO" id="GO:0046872">
    <property type="term" value="F:metal ion binding"/>
    <property type="evidence" value="ECO:0007669"/>
    <property type="project" value="UniProtKB-KW"/>
</dbReference>
<sequence>MKVVIMAGGKGTRIATVAADIPKPMIKICGKPILEHQIENLKVCGLTDIILVIGHLGEVIQEYFGDGAKWGVNIEYFVEEHPLGTAGALFMMPQLTDDFLLLCGDVIIDVNFNRFIAFHKAHKAWASLISHPNGHPYDSSLLVTEIMSPKEVGGMPEDTHRVIRWMNKEDERLYYKNRVNAGVEIISPELLKETMKNFTPRHPENPNKIDLDRDVLKPNIKSGKIYAYDTPEYVKDMGTPDRFHEAETDMLKGLVYARNLKNKQKAIFLDRDGTINKLAGFVTNPEQFELIQDVTDAIKLINKSGYLAIVVTNQPVIARGDCTFEELQTIHDKMETELGKKGAFVDAIYVCPHHTLAIVVTNQPVIARGDCTFEELQTIHDKMETELGKKGAFVDAIYVCPHHTDKGFEGERPEYKCDCNCRKPKPGLFLQAAKDFNINLSQSYMIGDSDSDIEAGQNAGVQKSLKIGTSEGKTLLDLVNLVLSY</sequence>
<dbReference type="NCBIfam" id="TIGR01662">
    <property type="entry name" value="HAD-SF-IIIA"/>
    <property type="match status" value="2"/>
</dbReference>
<evidence type="ECO:0000256" key="5">
    <source>
        <dbReference type="ARBA" id="ARBA00022801"/>
    </source>
</evidence>
<dbReference type="EMBL" id="VWLX01000025">
    <property type="protein sequence ID" value="KAA3799502.1"/>
    <property type="molecule type" value="Genomic_DNA"/>
</dbReference>
<dbReference type="InterPro" id="IPR006549">
    <property type="entry name" value="HAD-SF_hydro_IIIA"/>
</dbReference>
<evidence type="ECO:0000259" key="8">
    <source>
        <dbReference type="Pfam" id="PF00483"/>
    </source>
</evidence>
<comment type="caution">
    <text evidence="9">The sequence shown here is derived from an EMBL/GenBank/DDBJ whole genome shotgun (WGS) entry which is preliminary data.</text>
</comment>
<name>A0A6N3V1T1_BACOV</name>
<keyword evidence="4" id="KW-0479">Metal-binding</keyword>
<dbReference type="Proteomes" id="UP000460135">
    <property type="component" value="Unassembled WGS sequence"/>
</dbReference>
<dbReference type="NCBIfam" id="TIGR01656">
    <property type="entry name" value="Histidinol-ppas"/>
    <property type="match status" value="1"/>
</dbReference>
<protein>
    <recommendedName>
        <fullName evidence="7">D,D-heptose 1,7-bisphosphate phosphatase</fullName>
    </recommendedName>
</protein>
<dbReference type="InterPro" id="IPR005835">
    <property type="entry name" value="NTP_transferase_dom"/>
</dbReference>
<proteinExistence type="inferred from homology"/>
<dbReference type="InterPro" id="IPR004446">
    <property type="entry name" value="Heptose_bisP_phosphatase"/>
</dbReference>
<evidence type="ECO:0000313" key="9">
    <source>
        <dbReference type="EMBL" id="KAA3799502.1"/>
    </source>
</evidence>
<evidence type="ECO:0000256" key="2">
    <source>
        <dbReference type="ARBA" id="ARBA00005628"/>
    </source>
</evidence>
<dbReference type="PANTHER" id="PTHR42891:SF1">
    <property type="entry name" value="D-GLYCERO-BETA-D-MANNO-HEPTOSE-1,7-BISPHOSPHATE 7-PHOSPHATASE"/>
    <property type="match status" value="1"/>
</dbReference>
<reference evidence="9 10" key="1">
    <citation type="journal article" date="2019" name="Nat. Med.">
        <title>A library of human gut bacterial isolates paired with longitudinal multiomics data enables mechanistic microbiome research.</title>
        <authorList>
            <person name="Poyet M."/>
            <person name="Groussin M."/>
            <person name="Gibbons S.M."/>
            <person name="Avila-Pacheco J."/>
            <person name="Jiang X."/>
            <person name="Kearney S.M."/>
            <person name="Perrotta A.R."/>
            <person name="Berdy B."/>
            <person name="Zhao S."/>
            <person name="Lieberman T.D."/>
            <person name="Swanson P.K."/>
            <person name="Smith M."/>
            <person name="Roesemann S."/>
            <person name="Alexander J.E."/>
            <person name="Rich S.A."/>
            <person name="Livny J."/>
            <person name="Vlamakis H."/>
            <person name="Clish C."/>
            <person name="Bullock K."/>
            <person name="Deik A."/>
            <person name="Scott J."/>
            <person name="Pierce K.A."/>
            <person name="Xavier R.J."/>
            <person name="Alm E.J."/>
        </authorList>
    </citation>
    <scope>NUCLEOTIDE SEQUENCE [LARGE SCALE GENOMIC DNA]</scope>
    <source>
        <strain evidence="9 10">BIOML-A183</strain>
    </source>
</reference>